<dbReference type="PANTHER" id="PTHR44337:SF20">
    <property type="entry name" value="CARCINOEMBRYONIC ANTIGEN-RELATED CELL ADHESION MOLECULE 5-RELATED"/>
    <property type="match status" value="1"/>
</dbReference>
<dbReference type="Gene3D" id="2.60.40.10">
    <property type="entry name" value="Immunoglobulins"/>
    <property type="match status" value="10"/>
</dbReference>
<dbReference type="OrthoDB" id="6159398at2759"/>
<name>A0A6P6R4C1_CARAU</name>
<dbReference type="CDD" id="cd00096">
    <property type="entry name" value="Ig"/>
    <property type="match status" value="2"/>
</dbReference>
<dbReference type="Pfam" id="PF07679">
    <property type="entry name" value="I-set"/>
    <property type="match status" value="3"/>
</dbReference>
<dbReference type="PANTHER" id="PTHR44337">
    <property type="entry name" value="CARCINOEMBRYONIC ANTIGEN-RELATED CELL ADHESION MOLECULE 8"/>
    <property type="match status" value="1"/>
</dbReference>
<accession>A0A6P6R4C1</accession>
<feature type="domain" description="Ig-like" evidence="6">
    <location>
        <begin position="393"/>
        <end position="470"/>
    </location>
</feature>
<keyword evidence="5" id="KW-0472">Membrane</keyword>
<feature type="domain" description="Ig-like" evidence="6">
    <location>
        <begin position="919"/>
        <end position="988"/>
    </location>
</feature>
<dbReference type="InterPro" id="IPR052598">
    <property type="entry name" value="IgSF_CEA-related"/>
</dbReference>
<evidence type="ECO:0000256" key="2">
    <source>
        <dbReference type="ARBA" id="ARBA00023157"/>
    </source>
</evidence>
<dbReference type="Pfam" id="PF13927">
    <property type="entry name" value="Ig_3"/>
    <property type="match status" value="4"/>
</dbReference>
<feature type="domain" description="Ig-like" evidence="6">
    <location>
        <begin position="744"/>
        <end position="820"/>
    </location>
</feature>
<dbReference type="AlphaFoldDB" id="A0A6P6R4C1"/>
<dbReference type="KEGG" id="caua:113116402"/>
<keyword evidence="5" id="KW-1133">Transmembrane helix</keyword>
<feature type="domain" description="Ig-like" evidence="6">
    <location>
        <begin position="301"/>
        <end position="390"/>
    </location>
</feature>
<keyword evidence="2" id="KW-1015">Disulfide bond</keyword>
<evidence type="ECO:0000259" key="6">
    <source>
        <dbReference type="PROSITE" id="PS50835"/>
    </source>
</evidence>
<feature type="domain" description="Ig-like" evidence="6">
    <location>
        <begin position="842"/>
        <end position="908"/>
    </location>
</feature>
<reference evidence="8" key="1">
    <citation type="submission" date="2025-08" db="UniProtKB">
        <authorList>
            <consortium name="RefSeq"/>
        </authorList>
    </citation>
    <scope>IDENTIFICATION</scope>
    <source>
        <strain evidence="8">Wakin</strain>
        <tissue evidence="8">Muscle</tissue>
    </source>
</reference>
<keyword evidence="7" id="KW-1185">Reference proteome</keyword>
<keyword evidence="3" id="KW-0325">Glycoprotein</keyword>
<dbReference type="InterPro" id="IPR007110">
    <property type="entry name" value="Ig-like_dom"/>
</dbReference>
<keyword evidence="4" id="KW-0393">Immunoglobulin domain</keyword>
<dbReference type="SMART" id="SM00409">
    <property type="entry name" value="IG"/>
    <property type="match status" value="10"/>
</dbReference>
<dbReference type="GeneID" id="113116402"/>
<dbReference type="InterPro" id="IPR013098">
    <property type="entry name" value="Ig_I-set"/>
</dbReference>
<feature type="domain" description="Ig-like" evidence="6">
    <location>
        <begin position="119"/>
        <end position="209"/>
    </location>
</feature>
<feature type="domain" description="Ig-like" evidence="6">
    <location>
        <begin position="476"/>
        <end position="564"/>
    </location>
</feature>
<dbReference type="Pfam" id="PF13895">
    <property type="entry name" value="Ig_2"/>
    <property type="match status" value="2"/>
</dbReference>
<proteinExistence type="predicted"/>
<dbReference type="PROSITE" id="PS50835">
    <property type="entry name" value="IG_LIKE"/>
    <property type="match status" value="10"/>
</dbReference>
<dbReference type="InterPro" id="IPR003598">
    <property type="entry name" value="Ig_sub2"/>
</dbReference>
<gene>
    <name evidence="8" type="primary">LOC113116402</name>
</gene>
<dbReference type="RefSeq" id="XP_026140331.1">
    <property type="nucleotide sequence ID" value="XM_026284546.1"/>
</dbReference>
<dbReference type="InterPro" id="IPR036179">
    <property type="entry name" value="Ig-like_dom_sf"/>
</dbReference>
<feature type="domain" description="Ig-like" evidence="6">
    <location>
        <begin position="651"/>
        <end position="733"/>
    </location>
</feature>
<feature type="transmembrane region" description="Helical" evidence="5">
    <location>
        <begin position="45"/>
        <end position="62"/>
    </location>
</feature>
<evidence type="ECO:0000256" key="4">
    <source>
        <dbReference type="ARBA" id="ARBA00023319"/>
    </source>
</evidence>
<dbReference type="InterPro" id="IPR003599">
    <property type="entry name" value="Ig_sub"/>
</dbReference>
<evidence type="ECO:0000313" key="8">
    <source>
        <dbReference type="RefSeq" id="XP_026140331.1"/>
    </source>
</evidence>
<dbReference type="SMART" id="SM00408">
    <property type="entry name" value="IGc2"/>
    <property type="match status" value="9"/>
</dbReference>
<dbReference type="Proteomes" id="UP000515129">
    <property type="component" value="Chromosome 16"/>
</dbReference>
<keyword evidence="1" id="KW-0732">Signal</keyword>
<evidence type="ECO:0000256" key="3">
    <source>
        <dbReference type="ARBA" id="ARBA00023180"/>
    </source>
</evidence>
<keyword evidence="5" id="KW-0812">Transmembrane</keyword>
<protein>
    <submittedName>
        <fullName evidence="8">Carcinoembryonic antigen-related cell adhesion molecule 5-like</fullName>
    </submittedName>
</protein>
<feature type="domain" description="Ig-like" evidence="6">
    <location>
        <begin position="214"/>
        <end position="291"/>
    </location>
</feature>
<sequence length="1023" mass="110033">MGHKVIAIFFTLICAPGLFAMFLIPSKNPVAVGTSVTIRANDTGIITIGAWLYGPSALFIWYPGGILPGTSLKNGTAFDNSTYQLTLSSVTLMSSGLYVLESLEPIKTRAEITLDVQEPVGNVAAFVSMTNLVEFNDNVTFTCTAVSGNPLWFSWRNGSSTVTAGGRVDLRNGGRELFINGVMRYDEGPFKCLVENNISKAESNQMNLNISYGPSNMAVTASPEKAAYISGSDIFLSCSADSKPAASFYWMYNGNNLNVSGSSYNLRNTTSNRSGQYTCVAKNAVTLRSVAVIKQIKIVDPILSVTVNPAGSPVEGNVFNLSCNVVGPVDSILWMKNGISLGADDTITFFNKNTILSFYRLGLRYDGLYTCAASNAVSNMTSGAYNLMVNYGPNNTAASGPNIAEVGSSVTFSCSSVSRPQSQYSWYFNGLNVKNASVYVTAPLSKTGSGEYTCMAFNSITGRSSSSSVTLAVYVPVSNVTVNGNNRQPIFNQPFTLTCTASGDVQNIQWMKNGTKINSDNRISFTANNSVLNFNPLTLSDNGLYQCLASNAVNNMTSAAYNLQVFYGPRDTTISGPTVGAIGRNVTFSCSANSNPPSRYSWFLNSTKVGEGPVLTRALSLDSGGLYTCMASNDITGSISNVTLKLTLLYPVSNVIVNAVNQPPVFSQPFTLTCTASGDVQNIQWMKNNMFLLPRTGITFSTDNSTLSFQSLNLNDDGYYQCAASNNVSLMTSLVYDLKVNYGPWNTTVVGPSMGEMGSSVTFSCSATSRPSQYSWFYNNSKVGDGPVFVNAALSLASSGRYTCMAFNNITGSSSNASLEFTVIEAIVRVDITSNKPIPLASQSLQLTCNVTGAYNRVLWLRNNQYIQPSNRVTFSADNTTVTFKALQTADDGRYQCVASNAVRPHFSQPYDLAVVFGPESVTIFVRPGIPPALTCQAVSQPPAVYKWILENNVVVGNHSSILLPINSIFGSNYTCVAKNPLTNVTLYMSHILNYPDAAVSVQASVMLTALFVLLIPVLDEWL</sequence>
<organism evidence="7 8">
    <name type="scientific">Carassius auratus</name>
    <name type="common">Goldfish</name>
    <dbReference type="NCBI Taxonomy" id="7957"/>
    <lineage>
        <taxon>Eukaryota</taxon>
        <taxon>Metazoa</taxon>
        <taxon>Chordata</taxon>
        <taxon>Craniata</taxon>
        <taxon>Vertebrata</taxon>
        <taxon>Euteleostomi</taxon>
        <taxon>Actinopterygii</taxon>
        <taxon>Neopterygii</taxon>
        <taxon>Teleostei</taxon>
        <taxon>Ostariophysi</taxon>
        <taxon>Cypriniformes</taxon>
        <taxon>Cyprinidae</taxon>
        <taxon>Cyprininae</taxon>
        <taxon>Carassius</taxon>
    </lineage>
</organism>
<evidence type="ECO:0000256" key="1">
    <source>
        <dbReference type="ARBA" id="ARBA00022729"/>
    </source>
</evidence>
<dbReference type="SUPFAM" id="SSF48726">
    <property type="entry name" value="Immunoglobulin"/>
    <property type="match status" value="8"/>
</dbReference>
<evidence type="ECO:0000313" key="7">
    <source>
        <dbReference type="Proteomes" id="UP000515129"/>
    </source>
</evidence>
<feature type="transmembrane region" description="Helical" evidence="5">
    <location>
        <begin position="6"/>
        <end position="24"/>
    </location>
</feature>
<dbReference type="InterPro" id="IPR013783">
    <property type="entry name" value="Ig-like_fold"/>
</dbReference>
<evidence type="ECO:0000256" key="5">
    <source>
        <dbReference type="SAM" id="Phobius"/>
    </source>
</evidence>
<feature type="domain" description="Ig-like" evidence="6">
    <location>
        <begin position="569"/>
        <end position="645"/>
    </location>
</feature>